<keyword evidence="3" id="KW-1185">Reference proteome</keyword>
<name>A0A176YB03_9BRAD</name>
<dbReference type="AlphaFoldDB" id="A0A176YB03"/>
<organism evidence="2 3">
    <name type="scientific">Bradyrhizobium centrolobii</name>
    <dbReference type="NCBI Taxonomy" id="1505087"/>
    <lineage>
        <taxon>Bacteria</taxon>
        <taxon>Pseudomonadati</taxon>
        <taxon>Pseudomonadota</taxon>
        <taxon>Alphaproteobacteria</taxon>
        <taxon>Hyphomicrobiales</taxon>
        <taxon>Nitrobacteraceae</taxon>
        <taxon>Bradyrhizobium</taxon>
    </lineage>
</organism>
<dbReference type="PANTHER" id="PTHR33531:SF7">
    <property type="entry name" value="HYPOTHETICAL MEMBRANE PROTEIN, CONSERVED"/>
    <property type="match status" value="1"/>
</dbReference>
<dbReference type="STRING" id="1505087.AYJ54_31975"/>
<dbReference type="EMBL" id="LUUB01000114">
    <property type="protein sequence ID" value="OAE99909.1"/>
    <property type="molecule type" value="Genomic_DNA"/>
</dbReference>
<gene>
    <name evidence="2" type="ORF">AYJ54_31975</name>
</gene>
<dbReference type="Proteomes" id="UP000076959">
    <property type="component" value="Unassembled WGS sequence"/>
</dbReference>
<evidence type="ECO:0000313" key="2">
    <source>
        <dbReference type="EMBL" id="OAE99909.1"/>
    </source>
</evidence>
<dbReference type="OrthoDB" id="6057955at2"/>
<dbReference type="GO" id="GO:0046872">
    <property type="term" value="F:metal ion binding"/>
    <property type="evidence" value="ECO:0007669"/>
    <property type="project" value="InterPro"/>
</dbReference>
<evidence type="ECO:0000259" key="1">
    <source>
        <dbReference type="Pfam" id="PF02915"/>
    </source>
</evidence>
<dbReference type="Gene3D" id="1.20.1260.10">
    <property type="match status" value="1"/>
</dbReference>
<dbReference type="RefSeq" id="WP_063708167.1">
    <property type="nucleotide sequence ID" value="NZ_LUUB01000114.1"/>
</dbReference>
<sequence length="292" mass="32484">MPLLRTTLLRAEPAGTLHSLDELFALANAMEHEAATKYAELAEEMQRQGRPDLVAVFAELAAAEREHVDSVQRWSQSRRGKPPDPALVRWEAPETFDPETSAEIKASRLMTPYRALAMAVQNEERAFAFWSYLAASAQDAEIKRAAEAMAREELGHVSTLKKERRRAYHREHGRKDADGLARVAPSQVDARRLELRLAAHLADAERCLQGAAAARARELLDETMEMADRAGSFGSFSGALELRDAEVIAEALADAYLEGAERSDDAERVQILQRLAERAILRLAWLRSLSAT</sequence>
<protein>
    <submittedName>
        <fullName evidence="2">Rubrerythrin family protein</fullName>
    </submittedName>
</protein>
<feature type="domain" description="Rubrerythrin diiron-binding" evidence="1">
    <location>
        <begin position="23"/>
        <end position="162"/>
    </location>
</feature>
<dbReference type="GO" id="GO:0016491">
    <property type="term" value="F:oxidoreductase activity"/>
    <property type="evidence" value="ECO:0007669"/>
    <property type="project" value="InterPro"/>
</dbReference>
<proteinExistence type="predicted"/>
<comment type="caution">
    <text evidence="2">The sequence shown here is derived from an EMBL/GenBank/DDBJ whole genome shotgun (WGS) entry which is preliminary data.</text>
</comment>
<dbReference type="InterPro" id="IPR012347">
    <property type="entry name" value="Ferritin-like"/>
</dbReference>
<dbReference type="SUPFAM" id="SSF47240">
    <property type="entry name" value="Ferritin-like"/>
    <property type="match status" value="1"/>
</dbReference>
<dbReference type="CDD" id="cd01045">
    <property type="entry name" value="Ferritin_like_AB"/>
    <property type="match status" value="1"/>
</dbReference>
<dbReference type="InterPro" id="IPR009078">
    <property type="entry name" value="Ferritin-like_SF"/>
</dbReference>
<dbReference type="InterPro" id="IPR003251">
    <property type="entry name" value="Rr_diiron-bd_dom"/>
</dbReference>
<dbReference type="Pfam" id="PF02915">
    <property type="entry name" value="Rubrerythrin"/>
    <property type="match status" value="1"/>
</dbReference>
<accession>A0A176YB03</accession>
<evidence type="ECO:0000313" key="3">
    <source>
        <dbReference type="Proteomes" id="UP000076959"/>
    </source>
</evidence>
<reference evidence="2 3" key="1">
    <citation type="submission" date="2016-03" db="EMBL/GenBank/DDBJ databases">
        <title>Draft Genome Sequence of the Strain BR 10245 (Bradyrhizobium sp.) isolated from nodules of Centrolobium paraense.</title>
        <authorList>
            <person name="Simoes-Araujo J.L.Sr."/>
            <person name="Barauna A.C."/>
            <person name="Silva K."/>
            <person name="Zilli J.E."/>
        </authorList>
    </citation>
    <scope>NUCLEOTIDE SEQUENCE [LARGE SCALE GENOMIC DNA]</scope>
    <source>
        <strain evidence="2 3">BR 10245</strain>
    </source>
</reference>
<dbReference type="PANTHER" id="PTHR33531">
    <property type="entry name" value="RUBRERYTHRIN SUBFAMILY"/>
    <property type="match status" value="1"/>
</dbReference>